<proteinExistence type="inferred from homology"/>
<feature type="domain" description="GPI inositol-deacylase PGAP1-like alpha/beta" evidence="5">
    <location>
        <begin position="19"/>
        <end position="173"/>
    </location>
</feature>
<dbReference type="InterPro" id="IPR027417">
    <property type="entry name" value="P-loop_NTPase"/>
</dbReference>
<dbReference type="Gene3D" id="3.40.50.1820">
    <property type="entry name" value="alpha/beta hydrolase"/>
    <property type="match status" value="1"/>
</dbReference>
<feature type="domain" description="GPI inositol-deacylase winged helix" evidence="6">
    <location>
        <begin position="587"/>
        <end position="667"/>
    </location>
</feature>
<dbReference type="InterPro" id="IPR015943">
    <property type="entry name" value="WD40/YVTN_repeat-like_dom_sf"/>
</dbReference>
<dbReference type="GO" id="GO:0015031">
    <property type="term" value="P:protein transport"/>
    <property type="evidence" value="ECO:0007669"/>
    <property type="project" value="UniProtKB-KW"/>
</dbReference>
<sequence>GTLGLNLLSRPSDPRLDLIFVHGLGGGSTKTWCRAADPTLFWPKAWLPREPGFQNVRIHSYGYDADWTTSKASSTINIHDFGRQLLERLRNSPELAGPRTCPIMFVAHSMGGLVVKQAYVLARQDPGYVDFAKRIEAMLFMSTPHRGSNLAQTLNSILHAAVSQTPRAYISNLSQQNELLSLLNDSFRHYASDLSLYSFCESRPTDLYLRSETIVAKESAILGYPNERYSMLDADHRSVCKFESHFDSNYRAVAEVLRNMTERILERVSSEMVQEAWRAMQQIESYLSNPASPEDDLKDVEEARMNGSCEWFAERDAFQCWVDSESDEPSTVYWVSANPATGKSVLSGYVINTLTSLNLDCSYYFFRHGDKDKSTVSGFLRSLLYQMALRDCHVRQQLLTMIEKTLRFNKDDAKVIWRKLVWPLLSRAKHVSAQYWVLDALDECENIEPLFSMMASLEKHFCIRILITSRKLPEIAQRFVDLKKVNSAVSVNAEEVSLDNTKVDIRLYLEGNRYNFHVGNEDERNNFMNEILDKSEGCFLWVRLVLDELAQAWSVGEVRRILDEVPREMDPLYSRALKIISSRSKPNRDLAHAILTWVICAVRPLTVAELREALKLDLSDEVPELEMAISSLCAQLIHVDKMGRAMIVHLTAQTFLTNQHLDSEFRVNEKLGHLRLATTCLRFLCSNEMKVVRGRRSKWKQNQAQFRSPLTRYACLEFAEHLRYTPSGKPMVSRLVYKFLDDNALSWIEFVASTGNLSVLTKTANSIKSYVQRHIQSSSPLGEFVHLTQNWVVDLHRIVAGFGTNLLTYPSSIYWLIPPFCPKTSAIASAAASRFKRIVVKGINSDDWDDRMACIDSHDKTASAVACGDTTFAVGHNTGCIVLYHNSTCLPWATLEHLSPIRSLLFNGTDTHLLSAGRRDIKLWDITTGYVLWTAEVNHDLMSLAITEDRMAVTATDKGNAFSQWNIQYGSLERTLNWGEGMAFSDEIGFRRPPFTAALSPDSSLIAVVYRGRPICLYDLDDEVPHGQVSREGNPDVQGLGSMTSPSSLVFNTKVDNHTLAVAYEDGDLCLFNYEDLELLKTIEEANAYLVACSMDGLTLATGNSAGMVQLLEFDTLQLLYRVNADDHGIRALAFSADNLRFLDVRGSQCNVWEPAVLGLAKRERDDSSTEPEEWGPIVKGIEAEGSDITSLAIDHTGQFFFFGRSDGSLSVCDTSSGERQKVLYRHSYQLSITYIVWGSEQNIIATSDTACRFIVWVVLPDKDFGWRISAKLLDRRADSKVHQLFLNPGNDLLLVSTEKSNNVWNIRTKQL</sequence>
<evidence type="ECO:0000313" key="8">
    <source>
        <dbReference type="EMBL" id="KAF2649450.1"/>
    </source>
</evidence>
<dbReference type="GO" id="GO:0016788">
    <property type="term" value="F:hydrolase activity, acting on ester bonds"/>
    <property type="evidence" value="ECO:0007669"/>
    <property type="project" value="InterPro"/>
</dbReference>
<dbReference type="OrthoDB" id="194358at2759"/>
<gene>
    <name evidence="8" type="ORF">K491DRAFT_550850</name>
</gene>
<dbReference type="EMBL" id="MU004491">
    <property type="protein sequence ID" value="KAF2649450.1"/>
    <property type="molecule type" value="Genomic_DNA"/>
</dbReference>
<evidence type="ECO:0000256" key="4">
    <source>
        <dbReference type="RuleBase" id="RU365011"/>
    </source>
</evidence>
<dbReference type="InterPro" id="IPR012908">
    <property type="entry name" value="PGAP1-ab_dom-like"/>
</dbReference>
<dbReference type="InterPro" id="IPR011047">
    <property type="entry name" value="Quinoprotein_ADH-like_sf"/>
</dbReference>
<keyword evidence="4" id="KW-0472">Membrane</keyword>
<feature type="non-terminal residue" evidence="8">
    <location>
        <position position="1312"/>
    </location>
</feature>
<dbReference type="InterPro" id="IPR056884">
    <property type="entry name" value="NPHP3-like_N"/>
</dbReference>
<dbReference type="SUPFAM" id="SSF50998">
    <property type="entry name" value="Quinoprotein alcohol dehydrogenase-like"/>
    <property type="match status" value="1"/>
</dbReference>
<protein>
    <recommendedName>
        <fullName evidence="2 4">GPI inositol-deacylase</fullName>
        <ecNumber evidence="4">3.1.-.-</ecNumber>
    </recommendedName>
</protein>
<evidence type="ECO:0000259" key="6">
    <source>
        <dbReference type="Pfam" id="PF22939"/>
    </source>
</evidence>
<feature type="non-terminal residue" evidence="8">
    <location>
        <position position="1"/>
    </location>
</feature>
<evidence type="ECO:0000259" key="7">
    <source>
        <dbReference type="Pfam" id="PF24883"/>
    </source>
</evidence>
<comment type="subcellular location">
    <subcellularLocation>
        <location evidence="4">Endoplasmic reticulum membrane</location>
    </subcellularLocation>
</comment>
<keyword evidence="4" id="KW-0813">Transport</keyword>
<dbReference type="Pfam" id="PF22939">
    <property type="entry name" value="WHD_GPIID"/>
    <property type="match status" value="1"/>
</dbReference>
<dbReference type="Pfam" id="PF07819">
    <property type="entry name" value="PGAP1"/>
    <property type="match status" value="1"/>
</dbReference>
<dbReference type="GO" id="GO:0005789">
    <property type="term" value="C:endoplasmic reticulum membrane"/>
    <property type="evidence" value="ECO:0007669"/>
    <property type="project" value="UniProtKB-SubCell"/>
</dbReference>
<dbReference type="Pfam" id="PF24883">
    <property type="entry name" value="NPHP3_N"/>
    <property type="match status" value="1"/>
</dbReference>
<dbReference type="InterPro" id="IPR054471">
    <property type="entry name" value="GPIID_WHD"/>
</dbReference>
<evidence type="ECO:0000259" key="5">
    <source>
        <dbReference type="Pfam" id="PF07819"/>
    </source>
</evidence>
<dbReference type="EC" id="3.1.-.-" evidence="4"/>
<keyword evidence="9" id="KW-1185">Reference proteome</keyword>
<reference evidence="8" key="1">
    <citation type="journal article" date="2020" name="Stud. Mycol.">
        <title>101 Dothideomycetes genomes: a test case for predicting lifestyles and emergence of pathogens.</title>
        <authorList>
            <person name="Haridas S."/>
            <person name="Albert R."/>
            <person name="Binder M."/>
            <person name="Bloem J."/>
            <person name="Labutti K."/>
            <person name="Salamov A."/>
            <person name="Andreopoulos B."/>
            <person name="Baker S."/>
            <person name="Barry K."/>
            <person name="Bills G."/>
            <person name="Bluhm B."/>
            <person name="Cannon C."/>
            <person name="Castanera R."/>
            <person name="Culley D."/>
            <person name="Daum C."/>
            <person name="Ezra D."/>
            <person name="Gonzalez J."/>
            <person name="Henrissat B."/>
            <person name="Kuo A."/>
            <person name="Liang C."/>
            <person name="Lipzen A."/>
            <person name="Lutzoni F."/>
            <person name="Magnuson J."/>
            <person name="Mondo S."/>
            <person name="Nolan M."/>
            <person name="Ohm R."/>
            <person name="Pangilinan J."/>
            <person name="Park H.-J."/>
            <person name="Ramirez L."/>
            <person name="Alfaro M."/>
            <person name="Sun H."/>
            <person name="Tritt A."/>
            <person name="Yoshinaga Y."/>
            <person name="Zwiers L.-H."/>
            <person name="Turgeon B."/>
            <person name="Goodwin S."/>
            <person name="Spatafora J."/>
            <person name="Crous P."/>
            <person name="Grigoriev I."/>
        </authorList>
    </citation>
    <scope>NUCLEOTIDE SEQUENCE</scope>
    <source>
        <strain evidence="8">CBS 122681</strain>
    </source>
</reference>
<accession>A0A6A6SP93</accession>
<evidence type="ECO:0000256" key="1">
    <source>
        <dbReference type="ARBA" id="ARBA00003496"/>
    </source>
</evidence>
<name>A0A6A6SP93_9PLEO</name>
<comment type="similarity">
    <text evidence="4">Belongs to the GPI inositol-deacylase family.</text>
</comment>
<dbReference type="SMART" id="SM00320">
    <property type="entry name" value="WD40"/>
    <property type="match status" value="7"/>
</dbReference>
<keyword evidence="4" id="KW-0378">Hydrolase</keyword>
<dbReference type="InterPro" id="IPR001680">
    <property type="entry name" value="WD40_rpt"/>
</dbReference>
<keyword evidence="4" id="KW-0653">Protein transport</keyword>
<keyword evidence="4" id="KW-0256">Endoplasmic reticulum</keyword>
<dbReference type="InterPro" id="IPR029058">
    <property type="entry name" value="AB_hydrolase_fold"/>
</dbReference>
<feature type="domain" description="Nephrocystin 3-like N-terminal" evidence="7">
    <location>
        <begin position="307"/>
        <end position="470"/>
    </location>
</feature>
<keyword evidence="3" id="KW-0677">Repeat</keyword>
<comment type="function">
    <text evidence="1 4">Involved in inositol deacylation of GPI-anchored proteins which plays important roles in the quality control and ER-associated degradation of GPI-anchored proteins.</text>
</comment>
<dbReference type="SUPFAM" id="SSF53474">
    <property type="entry name" value="alpha/beta-Hydrolases"/>
    <property type="match status" value="1"/>
</dbReference>
<organism evidence="8 9">
    <name type="scientific">Lophiostoma macrostomum CBS 122681</name>
    <dbReference type="NCBI Taxonomy" id="1314788"/>
    <lineage>
        <taxon>Eukaryota</taxon>
        <taxon>Fungi</taxon>
        <taxon>Dikarya</taxon>
        <taxon>Ascomycota</taxon>
        <taxon>Pezizomycotina</taxon>
        <taxon>Dothideomycetes</taxon>
        <taxon>Pleosporomycetidae</taxon>
        <taxon>Pleosporales</taxon>
        <taxon>Lophiostomataceae</taxon>
        <taxon>Lophiostoma</taxon>
    </lineage>
</organism>
<evidence type="ECO:0000256" key="3">
    <source>
        <dbReference type="ARBA" id="ARBA00022737"/>
    </source>
</evidence>
<dbReference type="Gene3D" id="3.40.50.300">
    <property type="entry name" value="P-loop containing nucleotide triphosphate hydrolases"/>
    <property type="match status" value="1"/>
</dbReference>
<dbReference type="Gene3D" id="2.130.10.10">
    <property type="entry name" value="YVTN repeat-like/Quinoprotein amine dehydrogenase"/>
    <property type="match status" value="2"/>
</dbReference>
<dbReference type="Proteomes" id="UP000799324">
    <property type="component" value="Unassembled WGS sequence"/>
</dbReference>
<evidence type="ECO:0000256" key="2">
    <source>
        <dbReference type="ARBA" id="ARBA00015856"/>
    </source>
</evidence>
<dbReference type="PANTHER" id="PTHR10039">
    <property type="entry name" value="AMELOGENIN"/>
    <property type="match status" value="1"/>
</dbReference>
<dbReference type="Pfam" id="PF00400">
    <property type="entry name" value="WD40"/>
    <property type="match status" value="1"/>
</dbReference>
<dbReference type="PANTHER" id="PTHR10039:SF16">
    <property type="entry name" value="GPI INOSITOL-DEACYLASE"/>
    <property type="match status" value="1"/>
</dbReference>
<evidence type="ECO:0000313" key="9">
    <source>
        <dbReference type="Proteomes" id="UP000799324"/>
    </source>
</evidence>
<dbReference type="SUPFAM" id="SSF52540">
    <property type="entry name" value="P-loop containing nucleoside triphosphate hydrolases"/>
    <property type="match status" value="1"/>
</dbReference>